<keyword evidence="6" id="KW-1185">Reference proteome</keyword>
<evidence type="ECO:0000313" key="6">
    <source>
        <dbReference type="Proteomes" id="UP000734511"/>
    </source>
</evidence>
<feature type="compositionally biased region" description="Gly residues" evidence="3">
    <location>
        <begin position="72"/>
        <end position="90"/>
    </location>
</feature>
<evidence type="ECO:0000256" key="3">
    <source>
        <dbReference type="SAM" id="MobiDB-lite"/>
    </source>
</evidence>
<keyword evidence="4" id="KW-0812">Transmembrane</keyword>
<keyword evidence="2 4" id="KW-0472">Membrane</keyword>
<name>A0ABX0ZLC1_9ACTN</name>
<evidence type="ECO:0008006" key="7">
    <source>
        <dbReference type="Google" id="ProtNLM"/>
    </source>
</evidence>
<accession>A0ABX0ZLC1</accession>
<proteinExistence type="predicted"/>
<dbReference type="RefSeq" id="WP_167983526.1">
    <property type="nucleotide sequence ID" value="NZ_JAATEJ010000010.1"/>
</dbReference>
<evidence type="ECO:0000256" key="4">
    <source>
        <dbReference type="SAM" id="Phobius"/>
    </source>
</evidence>
<feature type="compositionally biased region" description="Basic and acidic residues" evidence="3">
    <location>
        <begin position="1"/>
        <end position="10"/>
    </location>
</feature>
<organism evidence="5 6">
    <name type="scientific">Actinacidiphila epipremni</name>
    <dbReference type="NCBI Taxonomy" id="2053013"/>
    <lineage>
        <taxon>Bacteria</taxon>
        <taxon>Bacillati</taxon>
        <taxon>Actinomycetota</taxon>
        <taxon>Actinomycetes</taxon>
        <taxon>Kitasatosporales</taxon>
        <taxon>Streptomycetaceae</taxon>
        <taxon>Actinacidiphila</taxon>
    </lineage>
</organism>
<gene>
    <name evidence="5" type="ORF">HCN08_14835</name>
</gene>
<comment type="caution">
    <text evidence="5">The sequence shown here is derived from an EMBL/GenBank/DDBJ whole genome shotgun (WGS) entry which is preliminary data.</text>
</comment>
<comment type="subcellular location">
    <subcellularLocation>
        <location evidence="1">Membrane</location>
    </subcellularLocation>
</comment>
<evidence type="ECO:0000256" key="1">
    <source>
        <dbReference type="ARBA" id="ARBA00004370"/>
    </source>
</evidence>
<keyword evidence="4" id="KW-1133">Transmembrane helix</keyword>
<protein>
    <recommendedName>
        <fullName evidence="7">Mce-associated membrane protein</fullName>
    </recommendedName>
</protein>
<dbReference type="PANTHER" id="PTHR37042">
    <property type="entry name" value="OUTER MEMBRANE PROTEIN RV1973"/>
    <property type="match status" value="1"/>
</dbReference>
<dbReference type="EMBL" id="JAATEJ010000010">
    <property type="protein sequence ID" value="NJP44658.1"/>
    <property type="molecule type" value="Genomic_DNA"/>
</dbReference>
<feature type="transmembrane region" description="Helical" evidence="4">
    <location>
        <begin position="130"/>
        <end position="150"/>
    </location>
</feature>
<dbReference type="PANTHER" id="PTHR37042:SF4">
    <property type="entry name" value="OUTER MEMBRANE PROTEIN RV1973"/>
    <property type="match status" value="1"/>
</dbReference>
<evidence type="ECO:0000256" key="2">
    <source>
        <dbReference type="ARBA" id="ARBA00023136"/>
    </source>
</evidence>
<reference evidence="5 6" key="1">
    <citation type="submission" date="2020-03" db="EMBL/GenBank/DDBJ databases">
        <title>WGS of actinomycetes isolated from Thailand.</title>
        <authorList>
            <person name="Thawai C."/>
        </authorList>
    </citation>
    <scope>NUCLEOTIDE SEQUENCE [LARGE SCALE GENOMIC DNA]</scope>
    <source>
        <strain evidence="5 6">PRB2-1</strain>
    </source>
</reference>
<evidence type="ECO:0000313" key="5">
    <source>
        <dbReference type="EMBL" id="NJP44658.1"/>
    </source>
</evidence>
<feature type="compositionally biased region" description="Low complexity" evidence="3">
    <location>
        <begin position="11"/>
        <end position="71"/>
    </location>
</feature>
<sequence>MTTTEQKRTESAAADDAGLAESAESGGSAAAGLAESAGSGAEAAGPGEAGAGLAEAGGSAAGERAGLAEAGGAEGAEGGPGAAGGSGGGAGRVAGTGAVLRLAAKSAALVRRWRGHVRLPQVVRRNPRRAAALAGIVALLLTGGGFALAAQQLQDPGAERNHALTDTGATSRLTGDVSDALSRIFGYTPEDTRSTEQAAHDTLEGAAATQYQQLFAQIRDQVAAQQLTLSTRVVRCAVVSLTGDRARLLIFLDQTAQRAGAAATSAAAQLSVQAHLVAGHWRITELKAR</sequence>
<dbReference type="Proteomes" id="UP000734511">
    <property type="component" value="Unassembled WGS sequence"/>
</dbReference>
<feature type="region of interest" description="Disordered" evidence="3">
    <location>
        <begin position="1"/>
        <end position="90"/>
    </location>
</feature>